<evidence type="ECO:0000256" key="5">
    <source>
        <dbReference type="ARBA" id="ARBA00023136"/>
    </source>
</evidence>
<dbReference type="InterPro" id="IPR043202">
    <property type="entry name" value="Band-7_stomatin-like"/>
</dbReference>
<dbReference type="AlphaFoldDB" id="A0A8J7UTT3"/>
<dbReference type="RefSeq" id="WP_209591536.1">
    <property type="nucleotide sequence ID" value="NZ_JAGGMV010000005.1"/>
</dbReference>
<organism evidence="8 9">
    <name type="scientific">Methanococcus voltae</name>
    <dbReference type="NCBI Taxonomy" id="2188"/>
    <lineage>
        <taxon>Archaea</taxon>
        <taxon>Methanobacteriati</taxon>
        <taxon>Methanobacteriota</taxon>
        <taxon>Methanomada group</taxon>
        <taxon>Methanococci</taxon>
        <taxon>Methanococcales</taxon>
        <taxon>Methanococcaceae</taxon>
        <taxon>Methanococcus</taxon>
    </lineage>
</organism>
<dbReference type="InterPro" id="IPR001107">
    <property type="entry name" value="Band_7"/>
</dbReference>
<dbReference type="Proteomes" id="UP000740329">
    <property type="component" value="Unassembled WGS sequence"/>
</dbReference>
<dbReference type="GO" id="GO:0008233">
    <property type="term" value="F:peptidase activity"/>
    <property type="evidence" value="ECO:0007669"/>
    <property type="project" value="UniProtKB-KW"/>
</dbReference>
<gene>
    <name evidence="8" type="ORF">J3E07_001455</name>
</gene>
<dbReference type="GO" id="GO:0098552">
    <property type="term" value="C:side of membrane"/>
    <property type="evidence" value="ECO:0007669"/>
    <property type="project" value="UniProtKB-ARBA"/>
</dbReference>
<dbReference type="PROSITE" id="PS01270">
    <property type="entry name" value="BAND_7"/>
    <property type="match status" value="1"/>
</dbReference>
<keyword evidence="5 6" id="KW-0472">Membrane</keyword>
<name>A0A8J7UTT3_METVO</name>
<proteinExistence type="inferred from homology"/>
<keyword evidence="8" id="KW-0378">Hydrolase</keyword>
<sequence>MEWLLLPIVGLIILFIIIKSVVIVNQYELGLIFRLGKVVGSLRPGVNLIIPFIDNAIKVDVRTKVIDVPPQEMITRDNAGVTTDAVIYYRVMDVNRAVLEVQNYQYAIVNLAQTTLRAIIGSLELDEVLNKREYINNKLLESLDKDTDSWGVKVEKVELREIDPPTDIKNAMTQQMKAERLKRAAILEAEGEKQSKILRAQGTAESIRIEAEGQAKAIKTVAEAAQMYFKGEAQVYKSLDVANSVLKENSKYIISENIMDIAKNFLNSKKN</sequence>
<evidence type="ECO:0000313" key="9">
    <source>
        <dbReference type="Proteomes" id="UP000740329"/>
    </source>
</evidence>
<evidence type="ECO:0000256" key="6">
    <source>
        <dbReference type="SAM" id="Phobius"/>
    </source>
</evidence>
<reference evidence="8" key="1">
    <citation type="submission" date="2021-03" db="EMBL/GenBank/DDBJ databases">
        <title>Genomic Encyclopedia of Type Strains, Phase IV (KMG-V): Genome sequencing to study the core and pangenomes of soil and plant-associated prokaryotes.</title>
        <authorList>
            <person name="Whitman W."/>
        </authorList>
    </citation>
    <scope>NUCLEOTIDE SEQUENCE</scope>
    <source>
        <strain evidence="8">C4</strain>
    </source>
</reference>
<keyword evidence="8" id="KW-0645">Protease</keyword>
<dbReference type="SUPFAM" id="SSF117892">
    <property type="entry name" value="Band 7/SPFH domain"/>
    <property type="match status" value="1"/>
</dbReference>
<dbReference type="EMBL" id="JAGGMV010000005">
    <property type="protein sequence ID" value="MBP2202014.1"/>
    <property type="molecule type" value="Genomic_DNA"/>
</dbReference>
<evidence type="ECO:0000256" key="4">
    <source>
        <dbReference type="ARBA" id="ARBA00022989"/>
    </source>
</evidence>
<protein>
    <submittedName>
        <fullName evidence="8">Regulator of protease activity HflC (Stomatin/prohibitin superfamily)</fullName>
    </submittedName>
</protein>
<accession>A0A8J7UTT3</accession>
<comment type="subcellular location">
    <subcellularLocation>
        <location evidence="1">Membrane</location>
        <topology evidence="1">Single-pass membrane protein</topology>
    </subcellularLocation>
</comment>
<dbReference type="FunFam" id="3.30.479.30:FF:000004">
    <property type="entry name" value="Putative membrane protease family, stomatin"/>
    <property type="match status" value="1"/>
</dbReference>
<comment type="caution">
    <text evidence="8">The sequence shown here is derived from an EMBL/GenBank/DDBJ whole genome shotgun (WGS) entry which is preliminary data.</text>
</comment>
<evidence type="ECO:0000256" key="2">
    <source>
        <dbReference type="ARBA" id="ARBA00008164"/>
    </source>
</evidence>
<evidence type="ECO:0000259" key="7">
    <source>
        <dbReference type="SMART" id="SM00244"/>
    </source>
</evidence>
<evidence type="ECO:0000313" key="8">
    <source>
        <dbReference type="EMBL" id="MBP2202014.1"/>
    </source>
</evidence>
<dbReference type="PRINTS" id="PR00721">
    <property type="entry name" value="STOMATIN"/>
</dbReference>
<dbReference type="InterPro" id="IPR036013">
    <property type="entry name" value="Band_7/SPFH_dom_sf"/>
</dbReference>
<evidence type="ECO:0000256" key="1">
    <source>
        <dbReference type="ARBA" id="ARBA00004167"/>
    </source>
</evidence>
<feature type="domain" description="Band 7" evidence="7">
    <location>
        <begin position="19"/>
        <end position="176"/>
    </location>
</feature>
<dbReference type="PANTHER" id="PTHR10264">
    <property type="entry name" value="BAND 7 PROTEIN-RELATED"/>
    <property type="match status" value="1"/>
</dbReference>
<dbReference type="Pfam" id="PF01145">
    <property type="entry name" value="Band_7"/>
    <property type="match status" value="1"/>
</dbReference>
<keyword evidence="4 6" id="KW-1133">Transmembrane helix</keyword>
<evidence type="ECO:0000256" key="3">
    <source>
        <dbReference type="ARBA" id="ARBA00022692"/>
    </source>
</evidence>
<comment type="similarity">
    <text evidence="2">Belongs to the band 7/mec-2 family.</text>
</comment>
<dbReference type="InterPro" id="IPR001972">
    <property type="entry name" value="Stomatin_HflK_fam"/>
</dbReference>
<keyword evidence="3 6" id="KW-0812">Transmembrane</keyword>
<feature type="transmembrane region" description="Helical" evidence="6">
    <location>
        <begin position="6"/>
        <end position="24"/>
    </location>
</feature>
<dbReference type="PANTHER" id="PTHR10264:SF19">
    <property type="entry name" value="AT06885P-RELATED"/>
    <property type="match status" value="1"/>
</dbReference>
<dbReference type="GO" id="GO:0006508">
    <property type="term" value="P:proteolysis"/>
    <property type="evidence" value="ECO:0007669"/>
    <property type="project" value="UniProtKB-KW"/>
</dbReference>
<dbReference type="GO" id="GO:0005886">
    <property type="term" value="C:plasma membrane"/>
    <property type="evidence" value="ECO:0007669"/>
    <property type="project" value="InterPro"/>
</dbReference>
<dbReference type="InterPro" id="IPR018080">
    <property type="entry name" value="Band_7/stomatin-like_CS"/>
</dbReference>
<dbReference type="SMART" id="SM00244">
    <property type="entry name" value="PHB"/>
    <property type="match status" value="1"/>
</dbReference>
<dbReference type="Gene3D" id="3.30.479.30">
    <property type="entry name" value="Band 7 domain"/>
    <property type="match status" value="1"/>
</dbReference>